<gene>
    <name evidence="1" type="ORF">BA1DRAFT_02650</name>
</gene>
<dbReference type="AlphaFoldDB" id="A0A022PGM3"/>
<evidence type="ECO:0000313" key="1">
    <source>
        <dbReference type="EMBL" id="EYU14811.1"/>
    </source>
</evidence>
<dbReference type="Proteomes" id="UP000023464">
    <property type="component" value="Unassembled WGS sequence"/>
</dbReference>
<name>A0A022PGM3_9GAMM</name>
<comment type="caution">
    <text evidence="1">The sequence shown here is derived from an EMBL/GenBank/DDBJ whole genome shotgun (WGS) entry which is preliminary data.</text>
</comment>
<sequence>MKNTTRSNPNFNVITNEYRQNNSFSASKFLLNEVVIKGRLYSSLGIFLFTIL</sequence>
<reference evidence="1 2" key="1">
    <citation type="submission" date="2014-03" db="EMBL/GenBank/DDBJ databases">
        <title>Draft Genome of Photorhabdus luminescens BA1, an Egyptian Isolate.</title>
        <authorList>
            <person name="Ghazal S."/>
            <person name="Hurst S.G.IV."/>
            <person name="Morris K."/>
            <person name="Thomas K."/>
            <person name="Tisa L.S."/>
        </authorList>
    </citation>
    <scope>NUCLEOTIDE SEQUENCE [LARGE SCALE GENOMIC DNA]</scope>
    <source>
        <strain evidence="1 2">BA1</strain>
    </source>
</reference>
<dbReference type="EMBL" id="JFGV01000038">
    <property type="protein sequence ID" value="EYU14811.1"/>
    <property type="molecule type" value="Genomic_DNA"/>
</dbReference>
<accession>A0A022PGM3</accession>
<evidence type="ECO:0000313" key="2">
    <source>
        <dbReference type="Proteomes" id="UP000023464"/>
    </source>
</evidence>
<proteinExistence type="predicted"/>
<organism evidence="1 2">
    <name type="scientific">Photorhabdus aegyptia</name>
    <dbReference type="NCBI Taxonomy" id="2805098"/>
    <lineage>
        <taxon>Bacteria</taxon>
        <taxon>Pseudomonadati</taxon>
        <taxon>Pseudomonadota</taxon>
        <taxon>Gammaproteobacteria</taxon>
        <taxon>Enterobacterales</taxon>
        <taxon>Morganellaceae</taxon>
        <taxon>Photorhabdus</taxon>
    </lineage>
</organism>
<keyword evidence="2" id="KW-1185">Reference proteome</keyword>
<protein>
    <submittedName>
        <fullName evidence="1">Uncharacterized protein</fullName>
    </submittedName>
</protein>